<comment type="caution">
    <text evidence="3">The sequence shown here is derived from an EMBL/GenBank/DDBJ whole genome shotgun (WGS) entry which is preliminary data.</text>
</comment>
<protein>
    <submittedName>
        <fullName evidence="3">CoA transferase</fullName>
    </submittedName>
</protein>
<evidence type="ECO:0000256" key="1">
    <source>
        <dbReference type="ARBA" id="ARBA00008383"/>
    </source>
</evidence>
<dbReference type="Proteomes" id="UP000294723">
    <property type="component" value="Unassembled WGS sequence"/>
</dbReference>
<dbReference type="InterPro" id="IPR023606">
    <property type="entry name" value="CoA-Trfase_III_dom_1_sf"/>
</dbReference>
<sequence>MAEAGDAPLAGVRVLELGAGYAAPTAGRMLRDFGAEVIKAEDPVNGDYARQWVPQKDGLSLGFGRLNSGKRSVGIDLRQQGGRNLVRRLAAEVDVVVESFRPGRLEGWGLGYDVLSERNPSLVLTRISGFGQTGPYRNRPGFGTVAETSSGFAHINGWPEHPPTSPPFGFADSIAGISAAMGTAMSLFRRERTGKGEVVDVALYEPLLFIVGDMVLKYTGLGEVQGRIGNATGAASPRGIYQSADGKFLSIAASNQMIATRLFTAMGQPDMIEDPRFATGPARLEHNDLLQKYVSDWVESLPRDAALAVLEEHEVVCAPVNDASDIVADPHFLERTLVGITGPGGWDSVMTPGPVLHLSGYEGPAYDGVPGIGEHTHEVLGAGLGLSGDELGELVAGGVITGRGDASG</sequence>
<dbReference type="PANTHER" id="PTHR48228:SF6">
    <property type="entry name" value="L-CARNITINE COA-TRANSFERASE"/>
    <property type="match status" value="1"/>
</dbReference>
<dbReference type="InterPro" id="IPR003673">
    <property type="entry name" value="CoA-Trfase_fam_III"/>
</dbReference>
<organism evidence="3 4">
    <name type="scientific">Saccharopolyspora karakumensis</name>
    <dbReference type="NCBI Taxonomy" id="2530386"/>
    <lineage>
        <taxon>Bacteria</taxon>
        <taxon>Bacillati</taxon>
        <taxon>Actinomycetota</taxon>
        <taxon>Actinomycetes</taxon>
        <taxon>Pseudonocardiales</taxon>
        <taxon>Pseudonocardiaceae</taxon>
        <taxon>Saccharopolyspora</taxon>
    </lineage>
</organism>
<comment type="similarity">
    <text evidence="1">Belongs to the CoA-transferase III family.</text>
</comment>
<proteinExistence type="inferred from homology"/>
<dbReference type="AlphaFoldDB" id="A0A4V2YVL9"/>
<dbReference type="Gene3D" id="3.30.1540.10">
    <property type="entry name" value="formyl-coa transferase, domain 3"/>
    <property type="match status" value="1"/>
</dbReference>
<dbReference type="PANTHER" id="PTHR48228">
    <property type="entry name" value="SUCCINYL-COA--D-CITRAMALATE COA-TRANSFERASE"/>
    <property type="match status" value="1"/>
</dbReference>
<evidence type="ECO:0000256" key="2">
    <source>
        <dbReference type="ARBA" id="ARBA00022679"/>
    </source>
</evidence>
<dbReference type="InterPro" id="IPR050509">
    <property type="entry name" value="CoA-transferase_III"/>
</dbReference>
<dbReference type="EMBL" id="SMLA01000068">
    <property type="protein sequence ID" value="TDD82147.1"/>
    <property type="molecule type" value="Genomic_DNA"/>
</dbReference>
<evidence type="ECO:0000313" key="4">
    <source>
        <dbReference type="Proteomes" id="UP000294723"/>
    </source>
</evidence>
<gene>
    <name evidence="3" type="ORF">E1202_27790</name>
</gene>
<dbReference type="Gene3D" id="3.40.50.10540">
    <property type="entry name" value="Crotonobetainyl-coa:carnitine coa-transferase, domain 1"/>
    <property type="match status" value="1"/>
</dbReference>
<reference evidence="3 4" key="1">
    <citation type="submission" date="2019-03" db="EMBL/GenBank/DDBJ databases">
        <title>Draft genome sequences of novel Actinobacteria.</title>
        <authorList>
            <person name="Sahin N."/>
            <person name="Ay H."/>
            <person name="Saygin H."/>
        </authorList>
    </citation>
    <scope>NUCLEOTIDE SEQUENCE [LARGE SCALE GENOMIC DNA]</scope>
    <source>
        <strain evidence="3 4">5K548</strain>
    </source>
</reference>
<keyword evidence="4" id="KW-1185">Reference proteome</keyword>
<evidence type="ECO:0000313" key="3">
    <source>
        <dbReference type="EMBL" id="TDD82147.1"/>
    </source>
</evidence>
<dbReference type="InterPro" id="IPR044855">
    <property type="entry name" value="CoA-Trfase_III_dom3_sf"/>
</dbReference>
<keyword evidence="2 3" id="KW-0808">Transferase</keyword>
<accession>A0A4V2YVL9</accession>
<dbReference type="SUPFAM" id="SSF89796">
    <property type="entry name" value="CoA-transferase family III (CaiB/BaiF)"/>
    <property type="match status" value="1"/>
</dbReference>
<name>A0A4V2YVL9_9PSEU</name>
<dbReference type="RefSeq" id="WP_132686293.1">
    <property type="nucleotide sequence ID" value="NZ_SMLA01000068.1"/>
</dbReference>
<dbReference type="GO" id="GO:0016740">
    <property type="term" value="F:transferase activity"/>
    <property type="evidence" value="ECO:0007669"/>
    <property type="project" value="UniProtKB-KW"/>
</dbReference>
<dbReference type="Pfam" id="PF02515">
    <property type="entry name" value="CoA_transf_3"/>
    <property type="match status" value="1"/>
</dbReference>